<evidence type="ECO:0000256" key="1">
    <source>
        <dbReference type="ARBA" id="ARBA00004374"/>
    </source>
</evidence>
<dbReference type="EMBL" id="GIIL01003632">
    <property type="protein sequence ID" value="NOV47358.1"/>
    <property type="molecule type" value="Transcribed_RNA"/>
</dbReference>
<proteinExistence type="inferred from homology"/>
<evidence type="ECO:0000256" key="2">
    <source>
        <dbReference type="ARBA" id="ARBA00010913"/>
    </source>
</evidence>
<dbReference type="GO" id="GO:0033108">
    <property type="term" value="P:mitochondrial respiratory chain complex assembly"/>
    <property type="evidence" value="ECO:0007669"/>
    <property type="project" value="TreeGrafter"/>
</dbReference>
<evidence type="ECO:0000259" key="8">
    <source>
        <dbReference type="Pfam" id="PF01103"/>
    </source>
</evidence>
<evidence type="ECO:0000313" key="9">
    <source>
        <dbReference type="EMBL" id="NOV47358.1"/>
    </source>
</evidence>
<dbReference type="Gene3D" id="2.40.160.50">
    <property type="entry name" value="membrane protein fhac: a member of the omp85/tpsb transporter family"/>
    <property type="match status" value="1"/>
</dbReference>
<sequence>MGMVHAKDDQYAPLHTQEPCQDTINKAKEVDIKGVSARVDRINIQGLGRTKDDIVEESVKELFKARNFQDVMSKAHKVRGRLDSLGCFKSIGIFIDTSRGPGATPEGLEVTFHVQELKRVVGGVNTMIGNNEGSLVVGLKLPNLAGRGERLQAEYSYGNQKTSNINVAFIKPFVNYQKDPILTCSLFQQASDWPWSGYATVDKGTLIDLAFTSAGSLRHNLQWEASIRELGTPSKTSAFEVRSQAGPKLKSAFRHILSLDQRDDKVFPTAGRLFQWTSELAGPGGNVGHFKNDFHLQVNRHIQNGIVLQGSLQGGILSNLSNYEASDLSEKFYLGGPLSLRGFTMRGAGPAAEDNFIGAQMFWAAGLQCFSPLPFRPGQGGIGDLFRIHAFYNVGNVGEFDISPDLEASWASLSEKMRMSSGLGLAMRIGHIARLELNYCFPLRAESTDSVCHGIQFGIGLKFL</sequence>
<dbReference type="PANTHER" id="PTHR12815:SF18">
    <property type="entry name" value="SORTING AND ASSEMBLY MACHINERY COMPONENT 50 HOMOLOG"/>
    <property type="match status" value="1"/>
</dbReference>
<keyword evidence="3" id="KW-1134">Transmembrane beta strand</keyword>
<keyword evidence="5" id="KW-1000">Mitochondrion outer membrane</keyword>
<keyword evidence="7" id="KW-0472">Membrane</keyword>
<dbReference type="GO" id="GO:0045040">
    <property type="term" value="P:protein insertion into mitochondrial outer membrane"/>
    <property type="evidence" value="ECO:0007669"/>
    <property type="project" value="TreeGrafter"/>
</dbReference>
<evidence type="ECO:0000256" key="6">
    <source>
        <dbReference type="ARBA" id="ARBA00023128"/>
    </source>
</evidence>
<dbReference type="Pfam" id="PF01103">
    <property type="entry name" value="Omp85"/>
    <property type="match status" value="1"/>
</dbReference>
<evidence type="ECO:0000256" key="3">
    <source>
        <dbReference type="ARBA" id="ARBA00022452"/>
    </source>
</evidence>
<dbReference type="GO" id="GO:0005741">
    <property type="term" value="C:mitochondrial outer membrane"/>
    <property type="evidence" value="ECO:0007669"/>
    <property type="project" value="UniProtKB-SubCell"/>
</dbReference>
<dbReference type="PANTHER" id="PTHR12815">
    <property type="entry name" value="SORTING AND ASSEMBLY MACHINERY SAMM50 PROTEIN FAMILY MEMBER"/>
    <property type="match status" value="1"/>
</dbReference>
<dbReference type="FunFam" id="2.40.160.50:FF:000002">
    <property type="entry name" value="sorting and assembly machinery component 50 homolog"/>
    <property type="match status" value="1"/>
</dbReference>
<reference evidence="9" key="1">
    <citation type="submission" date="2020-03" db="EMBL/GenBank/DDBJ databases">
        <title>Transcriptomic Profiling of the Digestive Tract of the Rat Flea, Xenopsylla cheopis, Following Blood Feeding and Infection with Yersinia pestis.</title>
        <authorList>
            <person name="Bland D.M."/>
            <person name="Martens C.A."/>
            <person name="Virtaneva K."/>
            <person name="Kanakabandi K."/>
            <person name="Long D."/>
            <person name="Rosenke R."/>
            <person name="Saturday G.A."/>
            <person name="Hoyt F.H."/>
            <person name="Bruno D.P."/>
            <person name="Ribeiro J.M.C."/>
            <person name="Hinnebusch J."/>
        </authorList>
    </citation>
    <scope>NUCLEOTIDE SEQUENCE</scope>
</reference>
<organism evidence="9">
    <name type="scientific">Xenopsylla cheopis</name>
    <name type="common">Oriental rat flea</name>
    <name type="synonym">Pulex cheopis</name>
    <dbReference type="NCBI Taxonomy" id="163159"/>
    <lineage>
        <taxon>Eukaryota</taxon>
        <taxon>Metazoa</taxon>
        <taxon>Ecdysozoa</taxon>
        <taxon>Arthropoda</taxon>
        <taxon>Hexapoda</taxon>
        <taxon>Insecta</taxon>
        <taxon>Pterygota</taxon>
        <taxon>Neoptera</taxon>
        <taxon>Endopterygota</taxon>
        <taxon>Siphonaptera</taxon>
        <taxon>Pulicidae</taxon>
        <taxon>Xenopsyllinae</taxon>
        <taxon>Xenopsylla</taxon>
    </lineage>
</organism>
<keyword evidence="4" id="KW-0812">Transmembrane</keyword>
<feature type="domain" description="Bacterial surface antigen (D15)" evidence="8">
    <location>
        <begin position="143"/>
        <end position="463"/>
    </location>
</feature>
<accession>A0A6M2DQN6</accession>
<evidence type="ECO:0000256" key="4">
    <source>
        <dbReference type="ARBA" id="ARBA00022692"/>
    </source>
</evidence>
<name>A0A6M2DQN6_XENCH</name>
<keyword evidence="6" id="KW-0496">Mitochondrion</keyword>
<dbReference type="InterPro" id="IPR039910">
    <property type="entry name" value="D15-like"/>
</dbReference>
<comment type="similarity">
    <text evidence="2">Belongs to the SAM50/omp85 family.</text>
</comment>
<comment type="subcellular location">
    <subcellularLocation>
        <location evidence="1">Mitochondrion outer membrane</location>
        <topology evidence="1">Multi-pass membrane protein</topology>
    </subcellularLocation>
</comment>
<dbReference type="AlphaFoldDB" id="A0A6M2DQN6"/>
<protein>
    <submittedName>
        <fullName evidence="9">Putative sorting and assembly machinery component 50</fullName>
    </submittedName>
</protein>
<evidence type="ECO:0000256" key="5">
    <source>
        <dbReference type="ARBA" id="ARBA00022787"/>
    </source>
</evidence>
<evidence type="ECO:0000256" key="7">
    <source>
        <dbReference type="ARBA" id="ARBA00023136"/>
    </source>
</evidence>
<dbReference type="InterPro" id="IPR000184">
    <property type="entry name" value="Bac_surfAg_D15"/>
</dbReference>